<dbReference type="GO" id="GO:0008616">
    <property type="term" value="P:tRNA queuosine(34) biosynthetic process"/>
    <property type="evidence" value="ECO:0007669"/>
    <property type="project" value="InterPro"/>
</dbReference>
<dbReference type="GO" id="GO:0033739">
    <property type="term" value="F:preQ1 synthase activity"/>
    <property type="evidence" value="ECO:0007669"/>
    <property type="project" value="InterPro"/>
</dbReference>
<dbReference type="EMBL" id="AMWX01000001">
    <property type="protein sequence ID" value="EKO36977.1"/>
    <property type="molecule type" value="Genomic_DNA"/>
</dbReference>
<evidence type="ECO:0000259" key="1">
    <source>
        <dbReference type="Pfam" id="PF14819"/>
    </source>
</evidence>
<proteinExistence type="predicted"/>
<keyword evidence="3" id="KW-1185">Reference proteome</keyword>
<dbReference type="InterPro" id="IPR029500">
    <property type="entry name" value="QueF"/>
</dbReference>
<dbReference type="Proteomes" id="UP000010310">
    <property type="component" value="Unassembled WGS sequence"/>
</dbReference>
<dbReference type="Gene3D" id="3.30.1130.10">
    <property type="match status" value="2"/>
</dbReference>
<dbReference type="STRING" id="1208365.B273_0253"/>
<organism evidence="2 3">
    <name type="scientific">SAR86 cluster bacterium SAR86E</name>
    <dbReference type="NCBI Taxonomy" id="1208365"/>
    <lineage>
        <taxon>Bacteria</taxon>
        <taxon>Pseudomonadati</taxon>
        <taxon>Pseudomonadota</taxon>
        <taxon>Gammaproteobacteria</taxon>
        <taxon>SAR86 cluster</taxon>
    </lineage>
</organism>
<dbReference type="Pfam" id="PF14819">
    <property type="entry name" value="QueF_N"/>
    <property type="match status" value="1"/>
</dbReference>
<dbReference type="InterPro" id="IPR050084">
    <property type="entry name" value="NADPH_dep_7-cyano-7-deazaG_red"/>
</dbReference>
<evidence type="ECO:0000313" key="3">
    <source>
        <dbReference type="Proteomes" id="UP000010310"/>
    </source>
</evidence>
<dbReference type="InterPro" id="IPR029139">
    <property type="entry name" value="QueF_N"/>
</dbReference>
<dbReference type="PANTHER" id="PTHR34354">
    <property type="entry name" value="NADPH-DEPENDENT 7-CYANO-7-DEAZAGUANINE REDUCTASE"/>
    <property type="match status" value="1"/>
</dbReference>
<gene>
    <name evidence="2" type="primary">folE_1</name>
    <name evidence="2" type="ORF">B273_0253</name>
</gene>
<dbReference type="SUPFAM" id="SSF55620">
    <property type="entry name" value="Tetrahydrobiopterin biosynthesis enzymes-like"/>
    <property type="match status" value="1"/>
</dbReference>
<feature type="domain" description="NADPH-dependent 7-cyano-7-deazaguanine reductase N-terminal" evidence="1">
    <location>
        <begin position="30"/>
        <end position="113"/>
    </location>
</feature>
<comment type="caution">
    <text evidence="2">The sequence shown here is derived from an EMBL/GenBank/DDBJ whole genome shotgun (WGS) entry which is preliminary data.</text>
</comment>
<protein>
    <submittedName>
        <fullName evidence="2">GTP cyclohydrolase I</fullName>
        <ecNumber evidence="2">3.5.4.16</ecNumber>
    </submittedName>
</protein>
<dbReference type="InterPro" id="IPR043133">
    <property type="entry name" value="GTP-CH-I_C/QueF"/>
</dbReference>
<dbReference type="AlphaFoldDB" id="K6FEC1"/>
<dbReference type="PANTHER" id="PTHR34354:SF1">
    <property type="entry name" value="NADPH-DEPENDENT 7-CYANO-7-DEAZAGUANINE REDUCTASE"/>
    <property type="match status" value="1"/>
</dbReference>
<evidence type="ECO:0000313" key="2">
    <source>
        <dbReference type="EMBL" id="EKO36977.1"/>
    </source>
</evidence>
<sequence length="242" mass="28143">MVKHLGNNNFPDLTLYNPNYLDRVERVGGDRSLYNGIDYWNAYEFAYLNSRNQSVFETIELKIPSNSCYTVESKSLKLYLASFFNKKFYSPQSPYKLIARDIQNLIQSPVKVQKKIKFLIPPKSILLNTSKNLISKNKVMKFEGFRSVCPVTSQPDWASIYFHSTTDAIDASKLNSYLKSFRLRGDFHETCIESIFVYLLSEFSITNLTVFGRFLRRGGIDINPIRSTAKRLIFKNFRDFNQ</sequence>
<dbReference type="EC" id="3.5.4.16" evidence="2"/>
<reference evidence="2 3" key="1">
    <citation type="submission" date="2012-09" db="EMBL/GenBank/DDBJ databases">
        <authorList>
            <person name="Dupont C.L."/>
            <person name="Rusch D.B."/>
            <person name="Lombardo M.-J."/>
            <person name="Novotny M."/>
            <person name="Yee-Greenbaum J."/>
            <person name="Laskin R."/>
        </authorList>
    </citation>
    <scope>NUCLEOTIDE SEQUENCE [LARGE SCALE GENOMIC DNA]</scope>
    <source>
        <strain evidence="2">SAR86E</strain>
    </source>
</reference>
<dbReference type="GO" id="GO:0003934">
    <property type="term" value="F:GTP cyclohydrolase I activity"/>
    <property type="evidence" value="ECO:0007669"/>
    <property type="project" value="UniProtKB-EC"/>
</dbReference>
<keyword evidence="2" id="KW-0378">Hydrolase</keyword>
<dbReference type="Pfam" id="PF14489">
    <property type="entry name" value="QueF"/>
    <property type="match status" value="1"/>
</dbReference>
<name>K6FEC1_9GAMM</name>
<accession>K6FEC1</accession>